<dbReference type="InterPro" id="IPR050079">
    <property type="entry name" value="DEAD_box_RNA_helicase"/>
</dbReference>
<dbReference type="PANTHER" id="PTHR47959:SF16">
    <property type="entry name" value="CRISPR-ASSOCIATED NUCLEASE_HELICASE CAS3-RELATED"/>
    <property type="match status" value="1"/>
</dbReference>
<evidence type="ECO:0000256" key="3">
    <source>
        <dbReference type="ARBA" id="ARBA00022722"/>
    </source>
</evidence>
<reference evidence="14 15" key="1">
    <citation type="submission" date="2023-11" db="EMBL/GenBank/DDBJ databases">
        <authorList>
            <person name="Ouyang M.-Y."/>
        </authorList>
    </citation>
    <scope>NUCLEOTIDE SEQUENCE [LARGE SCALE GENOMIC DNA]</scope>
    <source>
        <strain evidence="14 15">OY6</strain>
    </source>
</reference>
<dbReference type="InterPro" id="IPR038257">
    <property type="entry name" value="CRISPR-assoc_Cas3_HD_sf"/>
</dbReference>
<dbReference type="Proteomes" id="UP001284537">
    <property type="component" value="Unassembled WGS sequence"/>
</dbReference>
<dbReference type="RefSeq" id="WP_319961268.1">
    <property type="nucleotide sequence ID" value="NZ_JAXARY010000006.1"/>
</dbReference>
<proteinExistence type="inferred from homology"/>
<gene>
    <name evidence="14" type="primary">cas3</name>
    <name evidence="14" type="ORF">QLH52_08760</name>
</gene>
<evidence type="ECO:0000256" key="4">
    <source>
        <dbReference type="ARBA" id="ARBA00022723"/>
    </source>
</evidence>
<dbReference type="Pfam" id="PF22590">
    <property type="entry name" value="Cas3-like_C_2"/>
    <property type="match status" value="1"/>
</dbReference>
<dbReference type="EMBL" id="JAXARY010000006">
    <property type="protein sequence ID" value="MDX8127369.1"/>
    <property type="molecule type" value="Genomic_DNA"/>
</dbReference>
<evidence type="ECO:0000256" key="7">
    <source>
        <dbReference type="ARBA" id="ARBA00022806"/>
    </source>
</evidence>
<name>A0ABU4UD15_9GAMM</name>
<dbReference type="InterPro" id="IPR054712">
    <property type="entry name" value="Cas3-like_dom"/>
</dbReference>
<comment type="similarity">
    <text evidence="10">Belongs to the DEAD box helicase family.</text>
</comment>
<keyword evidence="7" id="KW-0347">Helicase</keyword>
<dbReference type="PROSITE" id="PS51192">
    <property type="entry name" value="HELICASE_ATP_BIND_1"/>
    <property type="match status" value="1"/>
</dbReference>
<dbReference type="SMART" id="SM00487">
    <property type="entry name" value="DEXDc"/>
    <property type="match status" value="1"/>
</dbReference>
<dbReference type="NCBIfam" id="TIGR01596">
    <property type="entry name" value="cas3_HD"/>
    <property type="match status" value="1"/>
</dbReference>
<feature type="domain" description="HD Cas3-type" evidence="13">
    <location>
        <begin position="563"/>
        <end position="770"/>
    </location>
</feature>
<comment type="similarity">
    <text evidence="2">In the central section; belongs to the CRISPR-associated helicase Cas3 family.</text>
</comment>
<keyword evidence="9" id="KW-0051">Antiviral defense</keyword>
<dbReference type="PANTHER" id="PTHR47959">
    <property type="entry name" value="ATP-DEPENDENT RNA HELICASE RHLE-RELATED"/>
    <property type="match status" value="1"/>
</dbReference>
<protein>
    <submittedName>
        <fullName evidence="14">CRISPR-associated helicase Cas3</fullName>
    </submittedName>
</protein>
<dbReference type="InterPro" id="IPR014001">
    <property type="entry name" value="Helicase_ATP-bd"/>
</dbReference>
<evidence type="ECO:0000259" key="12">
    <source>
        <dbReference type="PROSITE" id="PS51194"/>
    </source>
</evidence>
<dbReference type="NCBIfam" id="TIGR01587">
    <property type="entry name" value="cas3_core"/>
    <property type="match status" value="1"/>
</dbReference>
<comment type="similarity">
    <text evidence="1">In the N-terminal section; belongs to the CRISPR-associated nuclease Cas3-HD family.</text>
</comment>
<comment type="caution">
    <text evidence="14">The sequence shown here is derived from an EMBL/GenBank/DDBJ whole genome shotgun (WGS) entry which is preliminary data.</text>
</comment>
<evidence type="ECO:0000313" key="15">
    <source>
        <dbReference type="Proteomes" id="UP001284537"/>
    </source>
</evidence>
<keyword evidence="5" id="KW-0547">Nucleotide-binding</keyword>
<dbReference type="InterPro" id="IPR001650">
    <property type="entry name" value="Helicase_C-like"/>
</dbReference>
<dbReference type="SMART" id="SM00490">
    <property type="entry name" value="HELICc"/>
    <property type="match status" value="1"/>
</dbReference>
<evidence type="ECO:0000256" key="8">
    <source>
        <dbReference type="ARBA" id="ARBA00022840"/>
    </source>
</evidence>
<evidence type="ECO:0000256" key="1">
    <source>
        <dbReference type="ARBA" id="ARBA00006847"/>
    </source>
</evidence>
<keyword evidence="4" id="KW-0479">Metal-binding</keyword>
<evidence type="ECO:0000256" key="5">
    <source>
        <dbReference type="ARBA" id="ARBA00022741"/>
    </source>
</evidence>
<sequence length="784" mass="88941">MSDYSAFFRQATLLAEPFPYQQTLAQAAWPDFLEIPTGLGKTAAIILAWLYKRQVAHDADTPRRLVYCLPMRVLVEQTQANIDSWLERLNLQDQVNVHILMGGEDGQSWVMQPEKDAILIGTQDMLLSRALMRGYGVSRYQWPVHFALLHNEALWVFDEVQLMGAGLSTSAQVEAFRRTLTTSVVTKSLWVSATLNRDWLNTVDFADYLPKAISLPLSSAEQALPEVQRRIKAIKRLSKAACLLSTETKKNYVAQLAELVSQQHQLGTNSLVIVNRVERAQQIYAQLKKQKPAAELLLVHARFRLQERRQLNQRLQQVAPEAGRIIIATQAIEAGVDISSKTLFTEIAPWSSLVQRFGRCNRYGEYNQTGGADIFWIDIEDDTLPYAPEDFALSRSHLLSLESATPSELPKVTTEQAIHPVLRKKDFLDLFNTDADLSGFDTDISPFIRDQGAAQLRVFWRDIEKPQTDEPQPLHSELCPVSMGQIKDYFKDKERAAFVWDGLAKTWKKIDQPFPGMTLLLLARHGGYDLESGFDPIKKPAMPVVLSEAAQSDDSFTGDQDSRKTKAIELPAHLRHVFEHAQHLVEQVQAQAIGKHAVVTAAAWHDVGKSHKVFQHTMLQDERLSDEKLWAKSAANAGHQRRYFRHELASMLAWLINNAEHPQRDLIAYLIVAHHGKVRLSIRAMPDEKPPKDKPHILFARGVYQGDRLPEVAILDQIMPATELRLELMQLGETEVMGPSWTTRVQNLLREYGPFELAWYETLVRIADWRASEAEQQEGTENPL</sequence>
<evidence type="ECO:0000313" key="14">
    <source>
        <dbReference type="EMBL" id="MDX8127369.1"/>
    </source>
</evidence>
<dbReference type="SUPFAM" id="SSF109604">
    <property type="entry name" value="HD-domain/PDEase-like"/>
    <property type="match status" value="1"/>
</dbReference>
<dbReference type="Pfam" id="PF18019">
    <property type="entry name" value="Cas3_HD"/>
    <property type="match status" value="1"/>
</dbReference>
<feature type="domain" description="Helicase ATP-binding" evidence="11">
    <location>
        <begin position="22"/>
        <end position="213"/>
    </location>
</feature>
<dbReference type="InterPro" id="IPR006474">
    <property type="entry name" value="Helicase_Cas3_CRISPR-ass_core"/>
</dbReference>
<dbReference type="PROSITE" id="PS51194">
    <property type="entry name" value="HELICASE_CTER"/>
    <property type="match status" value="1"/>
</dbReference>
<evidence type="ECO:0000259" key="11">
    <source>
        <dbReference type="PROSITE" id="PS51192"/>
    </source>
</evidence>
<evidence type="ECO:0000256" key="10">
    <source>
        <dbReference type="ARBA" id="ARBA00038437"/>
    </source>
</evidence>
<dbReference type="Gene3D" id="3.40.50.300">
    <property type="entry name" value="P-loop containing nucleotide triphosphate hydrolases"/>
    <property type="match status" value="2"/>
</dbReference>
<dbReference type="Gene3D" id="1.10.3210.30">
    <property type="match status" value="1"/>
</dbReference>
<evidence type="ECO:0000256" key="2">
    <source>
        <dbReference type="ARBA" id="ARBA00009046"/>
    </source>
</evidence>
<dbReference type="InterPro" id="IPR011545">
    <property type="entry name" value="DEAD/DEAH_box_helicase_dom"/>
</dbReference>
<keyword evidence="3" id="KW-0540">Nuclease</keyword>
<dbReference type="SUPFAM" id="SSF52540">
    <property type="entry name" value="P-loop containing nucleoside triphosphate hydrolases"/>
    <property type="match status" value="1"/>
</dbReference>
<evidence type="ECO:0000259" key="13">
    <source>
        <dbReference type="PROSITE" id="PS51643"/>
    </source>
</evidence>
<evidence type="ECO:0000256" key="6">
    <source>
        <dbReference type="ARBA" id="ARBA00022801"/>
    </source>
</evidence>
<keyword evidence="8" id="KW-0067">ATP-binding</keyword>
<keyword evidence="15" id="KW-1185">Reference proteome</keyword>
<feature type="domain" description="Helicase C-terminal" evidence="12">
    <location>
        <begin position="252"/>
        <end position="413"/>
    </location>
</feature>
<dbReference type="InterPro" id="IPR027417">
    <property type="entry name" value="P-loop_NTPase"/>
</dbReference>
<dbReference type="Pfam" id="PF00270">
    <property type="entry name" value="DEAD"/>
    <property type="match status" value="1"/>
</dbReference>
<dbReference type="PROSITE" id="PS51643">
    <property type="entry name" value="HD_CAS3"/>
    <property type="match status" value="1"/>
</dbReference>
<dbReference type="InterPro" id="IPR006483">
    <property type="entry name" value="CRISPR-assoc_Cas3_HD"/>
</dbReference>
<accession>A0ABU4UD15</accession>
<evidence type="ECO:0000256" key="9">
    <source>
        <dbReference type="ARBA" id="ARBA00023118"/>
    </source>
</evidence>
<organism evidence="14 15">
    <name type="scientific">Methylomonas defluvii</name>
    <dbReference type="NCBI Taxonomy" id="3045149"/>
    <lineage>
        <taxon>Bacteria</taxon>
        <taxon>Pseudomonadati</taxon>
        <taxon>Pseudomonadota</taxon>
        <taxon>Gammaproteobacteria</taxon>
        <taxon>Methylococcales</taxon>
        <taxon>Methylococcaceae</taxon>
        <taxon>Methylomonas</taxon>
    </lineage>
</organism>
<keyword evidence="6" id="KW-0378">Hydrolase</keyword>